<evidence type="ECO:0000256" key="11">
    <source>
        <dbReference type="HAMAP-Rule" id="MF_00144"/>
    </source>
</evidence>
<feature type="domain" description="tRNA-specific 2-thiouridylase MnmA-like central" evidence="13">
    <location>
        <begin position="202"/>
        <end position="263"/>
    </location>
</feature>
<keyword evidence="2 11" id="KW-0820">tRNA-binding</keyword>
<reference evidence="14" key="1">
    <citation type="submission" date="2020-10" db="EMBL/GenBank/DDBJ databases">
        <authorList>
            <person name="Gilroy R."/>
        </authorList>
    </citation>
    <scope>NUCLEOTIDE SEQUENCE</scope>
    <source>
        <strain evidence="14">ChiSjej1B19-7085</strain>
    </source>
</reference>
<evidence type="ECO:0000256" key="6">
    <source>
        <dbReference type="ARBA" id="ARBA00022840"/>
    </source>
</evidence>
<dbReference type="SUPFAM" id="SSF52402">
    <property type="entry name" value="Adenine nucleotide alpha hydrolases-like"/>
    <property type="match status" value="1"/>
</dbReference>
<dbReference type="Pfam" id="PF20259">
    <property type="entry name" value="tRNA_Me_trans_M"/>
    <property type="match status" value="1"/>
</dbReference>
<dbReference type="GO" id="GO:0000049">
    <property type="term" value="F:tRNA binding"/>
    <property type="evidence" value="ECO:0007669"/>
    <property type="project" value="UniProtKB-KW"/>
</dbReference>
<evidence type="ECO:0000256" key="7">
    <source>
        <dbReference type="ARBA" id="ARBA00022884"/>
    </source>
</evidence>
<dbReference type="AlphaFoldDB" id="A0A9D1DQM4"/>
<dbReference type="FunFam" id="2.40.30.10:FF:000023">
    <property type="entry name" value="tRNA-specific 2-thiouridylase MnmA"/>
    <property type="match status" value="1"/>
</dbReference>
<dbReference type="Gene3D" id="3.40.50.620">
    <property type="entry name" value="HUPs"/>
    <property type="match status" value="1"/>
</dbReference>
<dbReference type="NCBIfam" id="TIGR00420">
    <property type="entry name" value="trmU"/>
    <property type="match status" value="1"/>
</dbReference>
<dbReference type="NCBIfam" id="NF001138">
    <property type="entry name" value="PRK00143.1"/>
    <property type="match status" value="1"/>
</dbReference>
<reference evidence="14" key="2">
    <citation type="journal article" date="2021" name="PeerJ">
        <title>Extensive microbial diversity within the chicken gut microbiome revealed by metagenomics and culture.</title>
        <authorList>
            <person name="Gilroy R."/>
            <person name="Ravi A."/>
            <person name="Getino M."/>
            <person name="Pursley I."/>
            <person name="Horton D.L."/>
            <person name="Alikhan N.F."/>
            <person name="Baker D."/>
            <person name="Gharbi K."/>
            <person name="Hall N."/>
            <person name="Watson M."/>
            <person name="Adriaenssens E.M."/>
            <person name="Foster-Nyarko E."/>
            <person name="Jarju S."/>
            <person name="Secka A."/>
            <person name="Antonio M."/>
            <person name="Oren A."/>
            <person name="Chaudhuri R.R."/>
            <person name="La Ragione R."/>
            <person name="Hildebrand F."/>
            <person name="Pallen M.J."/>
        </authorList>
    </citation>
    <scope>NUCLEOTIDE SEQUENCE</scope>
    <source>
        <strain evidence="14">ChiSjej1B19-7085</strain>
    </source>
</reference>
<feature type="active site" description="Nucleophile" evidence="11">
    <location>
        <position position="95"/>
    </location>
</feature>
<evidence type="ECO:0000256" key="8">
    <source>
        <dbReference type="ARBA" id="ARBA00023157"/>
    </source>
</evidence>
<proteinExistence type="inferred from homology"/>
<feature type="site" description="Interaction with tRNA" evidence="11">
    <location>
        <position position="330"/>
    </location>
</feature>
<keyword evidence="4 11" id="KW-0819">tRNA processing</keyword>
<dbReference type="FunFam" id="2.30.30.280:FF:000001">
    <property type="entry name" value="tRNA-specific 2-thiouridylase MnmA"/>
    <property type="match status" value="1"/>
</dbReference>
<comment type="caution">
    <text evidence="14">The sequence shown here is derived from an EMBL/GenBank/DDBJ whole genome shotgun (WGS) entry which is preliminary data.</text>
</comment>
<comment type="subcellular location">
    <subcellularLocation>
        <location evidence="11">Cytoplasm</location>
    </subcellularLocation>
</comment>
<dbReference type="Gene3D" id="2.40.30.10">
    <property type="entry name" value="Translation factors"/>
    <property type="match status" value="1"/>
</dbReference>
<comment type="caution">
    <text evidence="11">Lacks conserved residue(s) required for the propagation of feature annotation.</text>
</comment>
<dbReference type="GO" id="GO:0005524">
    <property type="term" value="F:ATP binding"/>
    <property type="evidence" value="ECO:0007669"/>
    <property type="project" value="UniProtKB-KW"/>
</dbReference>
<dbReference type="InterPro" id="IPR046885">
    <property type="entry name" value="MnmA-like_C"/>
</dbReference>
<comment type="function">
    <text evidence="10 11">Catalyzes the 2-thiolation of uridine at the wobble position (U34) of tRNA, leading to the formation of s(2)U34.</text>
</comment>
<feature type="domain" description="tRNA-specific 2-thiouridylase MnmA-like C-terminal" evidence="12">
    <location>
        <begin position="275"/>
        <end position="346"/>
    </location>
</feature>
<dbReference type="InterPro" id="IPR004506">
    <property type="entry name" value="MnmA-like"/>
</dbReference>
<comment type="catalytic activity">
    <reaction evidence="9 11">
        <text>S-sulfanyl-L-cysteinyl-[protein] + uridine(34) in tRNA + AH2 + ATP = 2-thiouridine(34) in tRNA + L-cysteinyl-[protein] + A + AMP + diphosphate + H(+)</text>
        <dbReference type="Rhea" id="RHEA:47032"/>
        <dbReference type="Rhea" id="RHEA-COMP:10131"/>
        <dbReference type="Rhea" id="RHEA-COMP:11726"/>
        <dbReference type="Rhea" id="RHEA-COMP:11727"/>
        <dbReference type="Rhea" id="RHEA-COMP:11728"/>
        <dbReference type="ChEBI" id="CHEBI:13193"/>
        <dbReference type="ChEBI" id="CHEBI:15378"/>
        <dbReference type="ChEBI" id="CHEBI:17499"/>
        <dbReference type="ChEBI" id="CHEBI:29950"/>
        <dbReference type="ChEBI" id="CHEBI:30616"/>
        <dbReference type="ChEBI" id="CHEBI:33019"/>
        <dbReference type="ChEBI" id="CHEBI:61963"/>
        <dbReference type="ChEBI" id="CHEBI:65315"/>
        <dbReference type="ChEBI" id="CHEBI:87170"/>
        <dbReference type="ChEBI" id="CHEBI:456215"/>
        <dbReference type="EC" id="2.8.1.13"/>
    </reaction>
</comment>
<protein>
    <recommendedName>
        <fullName evidence="11">tRNA-specific 2-thiouridylase MnmA</fullName>
        <ecNumber evidence="11">2.8.1.13</ecNumber>
    </recommendedName>
</protein>
<keyword evidence="6 11" id="KW-0067">ATP-binding</keyword>
<dbReference type="PANTHER" id="PTHR11933">
    <property type="entry name" value="TRNA 5-METHYLAMINOMETHYL-2-THIOURIDYLATE -METHYLTRANSFERASE"/>
    <property type="match status" value="1"/>
</dbReference>
<dbReference type="InterPro" id="IPR014729">
    <property type="entry name" value="Rossmann-like_a/b/a_fold"/>
</dbReference>
<dbReference type="EC" id="2.8.1.13" evidence="11"/>
<name>A0A9D1DQM4_9FIRM</name>
<feature type="region of interest" description="Interaction with tRNA" evidence="11">
    <location>
        <begin position="297"/>
        <end position="298"/>
    </location>
</feature>
<dbReference type="Pfam" id="PF20258">
    <property type="entry name" value="tRNA_Me_trans_C"/>
    <property type="match status" value="1"/>
</dbReference>
<evidence type="ECO:0000256" key="1">
    <source>
        <dbReference type="ARBA" id="ARBA00022490"/>
    </source>
</evidence>
<dbReference type="EMBL" id="DVHF01000072">
    <property type="protein sequence ID" value="HIR57230.1"/>
    <property type="molecule type" value="Genomic_DNA"/>
</dbReference>
<evidence type="ECO:0000256" key="5">
    <source>
        <dbReference type="ARBA" id="ARBA00022741"/>
    </source>
</evidence>
<sequence length="359" mass="38947">MEKILLGMSGGVDSSAAALLLKEQGYEVLGVTLLLRPDAVPDDPAGDAADARRVADALGIEHRTVDLRETFRRDVIEYFTAEYAAGRTPNPCVACNRRIKFGAMLDLALEYGCDGVATGHYARVERDPASGRWLLLRAPTPKDQSYVLYQLTQRQLSRAVFPLAAYAKPEIRALAQRAGLPVANRPDSQEICFVPGDDYGAFLQSRGIRPAPGSFVGLDGEILGTHKGIPFYTVGQRKGLGISFGRPMYVTKIDAVRNEITLGPEGSQYSASAVVSGVNWIPWETPPEKLRAQVKARYQARPAAAEITPLPDGRALIRFDEPQRAVTPGQSAVFYDGDLVLGGGVICEKEGEQGVNLYQ</sequence>
<evidence type="ECO:0000256" key="2">
    <source>
        <dbReference type="ARBA" id="ARBA00022555"/>
    </source>
</evidence>
<dbReference type="CDD" id="cd01998">
    <property type="entry name" value="MnmA_TRMU-like"/>
    <property type="match status" value="1"/>
</dbReference>
<evidence type="ECO:0000256" key="9">
    <source>
        <dbReference type="ARBA" id="ARBA00051542"/>
    </source>
</evidence>
<dbReference type="Pfam" id="PF03054">
    <property type="entry name" value="tRNA_Me_trans"/>
    <property type="match status" value="1"/>
</dbReference>
<dbReference type="InterPro" id="IPR023382">
    <property type="entry name" value="MnmA-like_central_sf"/>
</dbReference>
<feature type="region of interest" description="Interaction with tRNA" evidence="11">
    <location>
        <begin position="142"/>
        <end position="144"/>
    </location>
</feature>
<keyword evidence="5 11" id="KW-0547">Nucleotide-binding</keyword>
<dbReference type="Gene3D" id="2.30.30.280">
    <property type="entry name" value="Adenine nucleotide alpha hydrolases-like domains"/>
    <property type="match status" value="1"/>
</dbReference>
<gene>
    <name evidence="11 14" type="primary">mnmA</name>
    <name evidence="14" type="ORF">IAA54_06140</name>
</gene>
<feature type="binding site" evidence="11">
    <location>
        <begin position="7"/>
        <end position="14"/>
    </location>
    <ligand>
        <name>ATP</name>
        <dbReference type="ChEBI" id="CHEBI:30616"/>
    </ligand>
</feature>
<comment type="similarity">
    <text evidence="11">Belongs to the MnmA/TRMU family.</text>
</comment>
<dbReference type="GO" id="GO:0002143">
    <property type="term" value="P:tRNA wobble position uridine thiolation"/>
    <property type="evidence" value="ECO:0007669"/>
    <property type="project" value="TreeGrafter"/>
</dbReference>
<evidence type="ECO:0000259" key="13">
    <source>
        <dbReference type="Pfam" id="PF20259"/>
    </source>
</evidence>
<dbReference type="HAMAP" id="MF_00144">
    <property type="entry name" value="tRNA_thiouridyl_MnmA"/>
    <property type="match status" value="1"/>
</dbReference>
<feature type="binding site" evidence="11">
    <location>
        <position position="33"/>
    </location>
    <ligand>
        <name>ATP</name>
        <dbReference type="ChEBI" id="CHEBI:30616"/>
    </ligand>
</feature>
<evidence type="ECO:0000313" key="14">
    <source>
        <dbReference type="EMBL" id="HIR57230.1"/>
    </source>
</evidence>
<evidence type="ECO:0000256" key="4">
    <source>
        <dbReference type="ARBA" id="ARBA00022694"/>
    </source>
</evidence>
<feature type="active site" description="Cysteine persulfide intermediate" evidence="11">
    <location>
        <position position="192"/>
    </location>
</feature>
<evidence type="ECO:0000259" key="12">
    <source>
        <dbReference type="Pfam" id="PF20258"/>
    </source>
</evidence>
<evidence type="ECO:0000313" key="15">
    <source>
        <dbReference type="Proteomes" id="UP000886785"/>
    </source>
</evidence>
<dbReference type="GO" id="GO:0005737">
    <property type="term" value="C:cytoplasm"/>
    <property type="evidence" value="ECO:0007669"/>
    <property type="project" value="UniProtKB-SubCell"/>
</dbReference>
<feature type="disulfide bond" description="Alternate" evidence="11">
    <location>
        <begin position="95"/>
        <end position="192"/>
    </location>
</feature>
<dbReference type="PANTHER" id="PTHR11933:SF5">
    <property type="entry name" value="MITOCHONDRIAL TRNA-SPECIFIC 2-THIOURIDYLASE 1"/>
    <property type="match status" value="1"/>
</dbReference>
<feature type="site" description="Interaction with tRNA" evidence="11">
    <location>
        <position position="120"/>
    </location>
</feature>
<keyword evidence="1 11" id="KW-0963">Cytoplasm</keyword>
<keyword evidence="7 11" id="KW-0694">RNA-binding</keyword>
<evidence type="ECO:0000256" key="3">
    <source>
        <dbReference type="ARBA" id="ARBA00022679"/>
    </source>
</evidence>
<keyword evidence="8 11" id="KW-1015">Disulfide bond</keyword>
<keyword evidence="3 11" id="KW-0808">Transferase</keyword>
<accession>A0A9D1DQM4</accession>
<feature type="binding site" evidence="11">
    <location>
        <position position="119"/>
    </location>
    <ligand>
        <name>ATP</name>
        <dbReference type="ChEBI" id="CHEBI:30616"/>
    </ligand>
</feature>
<evidence type="ECO:0000256" key="10">
    <source>
        <dbReference type="ARBA" id="ARBA00056575"/>
    </source>
</evidence>
<dbReference type="Proteomes" id="UP000886785">
    <property type="component" value="Unassembled WGS sequence"/>
</dbReference>
<organism evidence="14 15">
    <name type="scientific">Candidatus Gallacutalibacter pullicola</name>
    <dbReference type="NCBI Taxonomy" id="2840830"/>
    <lineage>
        <taxon>Bacteria</taxon>
        <taxon>Bacillati</taxon>
        <taxon>Bacillota</taxon>
        <taxon>Clostridia</taxon>
        <taxon>Eubacteriales</taxon>
        <taxon>Candidatus Gallacutalibacter</taxon>
    </lineage>
</organism>
<dbReference type="InterPro" id="IPR046884">
    <property type="entry name" value="MnmA-like_central"/>
</dbReference>
<dbReference type="GO" id="GO:0103016">
    <property type="term" value="F:tRNA-uridine 2-sulfurtransferase activity"/>
    <property type="evidence" value="ECO:0007669"/>
    <property type="project" value="UniProtKB-EC"/>
</dbReference>